<keyword evidence="3" id="KW-0255">Endonuclease</keyword>
<dbReference type="AlphaFoldDB" id="A0A255EJ25"/>
<feature type="domain" description="Endonuclease/exonuclease/phosphatase" evidence="2">
    <location>
        <begin position="37"/>
        <end position="262"/>
    </location>
</feature>
<evidence type="ECO:0000313" key="4">
    <source>
        <dbReference type="Proteomes" id="UP000216533"/>
    </source>
</evidence>
<reference evidence="3 4" key="1">
    <citation type="submission" date="2017-07" db="EMBL/GenBank/DDBJ databases">
        <title>Draft whole genome sequences of clinical Proprionibacteriaceae strains.</title>
        <authorList>
            <person name="Bernier A.-M."/>
            <person name="Bernard K."/>
            <person name="Domingo M.-C."/>
        </authorList>
    </citation>
    <scope>NUCLEOTIDE SEQUENCE [LARGE SCALE GENOMIC DNA]</scope>
    <source>
        <strain evidence="3 4">NML 160184</strain>
    </source>
</reference>
<name>A0A255EJ25_9ACTN</name>
<dbReference type="InterPro" id="IPR005135">
    <property type="entry name" value="Endo/exonuclease/phosphatase"/>
</dbReference>
<dbReference type="RefSeq" id="WP_094449400.1">
    <property type="nucleotide sequence ID" value="NZ_NMVI01000002.1"/>
</dbReference>
<feature type="signal peptide" evidence="1">
    <location>
        <begin position="1"/>
        <end position="20"/>
    </location>
</feature>
<comment type="caution">
    <text evidence="3">The sequence shown here is derived from an EMBL/GenBank/DDBJ whole genome shotgun (WGS) entry which is preliminary data.</text>
</comment>
<dbReference type="GO" id="GO:0016020">
    <property type="term" value="C:membrane"/>
    <property type="evidence" value="ECO:0007669"/>
    <property type="project" value="GOC"/>
</dbReference>
<keyword evidence="3" id="KW-0540">Nuclease</keyword>
<sequence length="277" mass="30408">MLRKIAVIIAAAALALTALAAPANADPRPREREVRVMSYNIHHAQGVDGVLSLDRIAVEITRADADVIGLQEVDNHWERSDFTDQAQELADRLGMHVVFGANLDLPPAEGQTHNQQYGTAILSRYPIVRSENTLLTSIDYPERPTEQRGVLTATINIRGVRLEVHNTHYDHQRAEQRDLSVTETLEILERNDRPAVLLGDLNAEPDSAEIQRLTTGLDDAFAGRDDANTLPSELPTKRIDYILGRDVSFSDAEVGTTLASDHLPVAATITFSARPGA</sequence>
<dbReference type="GO" id="GO:0004519">
    <property type="term" value="F:endonuclease activity"/>
    <property type="evidence" value="ECO:0007669"/>
    <property type="project" value="UniProtKB-KW"/>
</dbReference>
<keyword evidence="3" id="KW-0269">Exonuclease</keyword>
<evidence type="ECO:0000313" key="3">
    <source>
        <dbReference type="EMBL" id="OYN91539.1"/>
    </source>
</evidence>
<dbReference type="InterPro" id="IPR051916">
    <property type="entry name" value="GPI-anchor_lipid_remodeler"/>
</dbReference>
<organism evidence="3 4">
    <name type="scientific">Parenemella sanctibonifatiensis</name>
    <dbReference type="NCBI Taxonomy" id="2016505"/>
    <lineage>
        <taxon>Bacteria</taxon>
        <taxon>Bacillati</taxon>
        <taxon>Actinomycetota</taxon>
        <taxon>Actinomycetes</taxon>
        <taxon>Propionibacteriales</taxon>
        <taxon>Propionibacteriaceae</taxon>
        <taxon>Parenemella</taxon>
    </lineage>
</organism>
<protein>
    <submittedName>
        <fullName evidence="3">Endonuclease/exonuclease/phosphatase</fullName>
    </submittedName>
</protein>
<dbReference type="EMBL" id="NMVI01000002">
    <property type="protein sequence ID" value="OYN91539.1"/>
    <property type="molecule type" value="Genomic_DNA"/>
</dbReference>
<keyword evidence="3" id="KW-0378">Hydrolase</keyword>
<evidence type="ECO:0000256" key="1">
    <source>
        <dbReference type="SAM" id="SignalP"/>
    </source>
</evidence>
<dbReference type="Pfam" id="PF03372">
    <property type="entry name" value="Exo_endo_phos"/>
    <property type="match status" value="1"/>
</dbReference>
<dbReference type="InterPro" id="IPR036691">
    <property type="entry name" value="Endo/exonu/phosph_ase_sf"/>
</dbReference>
<accession>A0A255EJ25</accession>
<keyword evidence="1" id="KW-0732">Signal</keyword>
<gene>
    <name evidence="3" type="ORF">CGZ92_00390</name>
</gene>
<dbReference type="Gene3D" id="3.60.10.10">
    <property type="entry name" value="Endonuclease/exonuclease/phosphatase"/>
    <property type="match status" value="1"/>
</dbReference>
<feature type="chain" id="PRO_5038420910" evidence="1">
    <location>
        <begin position="21"/>
        <end position="277"/>
    </location>
</feature>
<dbReference type="Proteomes" id="UP000216533">
    <property type="component" value="Unassembled WGS sequence"/>
</dbReference>
<dbReference type="GO" id="GO:0004527">
    <property type="term" value="F:exonuclease activity"/>
    <property type="evidence" value="ECO:0007669"/>
    <property type="project" value="UniProtKB-KW"/>
</dbReference>
<proteinExistence type="predicted"/>
<dbReference type="GO" id="GO:0006506">
    <property type="term" value="P:GPI anchor biosynthetic process"/>
    <property type="evidence" value="ECO:0007669"/>
    <property type="project" value="TreeGrafter"/>
</dbReference>
<dbReference type="SUPFAM" id="SSF56219">
    <property type="entry name" value="DNase I-like"/>
    <property type="match status" value="1"/>
</dbReference>
<dbReference type="PANTHER" id="PTHR14859">
    <property type="entry name" value="CALCOFLUOR WHITE HYPERSENSITIVE PROTEIN PRECURSOR"/>
    <property type="match status" value="1"/>
</dbReference>
<evidence type="ECO:0000259" key="2">
    <source>
        <dbReference type="Pfam" id="PF03372"/>
    </source>
</evidence>
<dbReference type="PANTHER" id="PTHR14859:SF15">
    <property type="entry name" value="ENDONUCLEASE_EXONUCLEASE_PHOSPHATASE DOMAIN-CONTAINING PROTEIN"/>
    <property type="match status" value="1"/>
</dbReference>